<reference evidence="1 2" key="2">
    <citation type="submission" date="2018-11" db="EMBL/GenBank/DDBJ databases">
        <authorList>
            <consortium name="Pathogen Informatics"/>
        </authorList>
    </citation>
    <scope>NUCLEOTIDE SEQUENCE [LARGE SCALE GENOMIC DNA]</scope>
</reference>
<dbReference type="STRING" id="103827.A0A0N5D9L1"/>
<dbReference type="GO" id="GO:0030544">
    <property type="term" value="F:Hsp70 protein binding"/>
    <property type="evidence" value="ECO:0007669"/>
    <property type="project" value="TreeGrafter"/>
</dbReference>
<dbReference type="EMBL" id="UYYF01004888">
    <property type="protein sequence ID" value="VDN07479.1"/>
    <property type="molecule type" value="Genomic_DNA"/>
</dbReference>
<sequence>MREIERAELAKELDVELDHFIEGLAKQSAETVSKKPFNYDEWCKEIDQHPAFMTEIKPDKNGEFSEGVQALQALKYEDRNMLGRKANAEQHKIDGNRHFKFMKYKWAIVRYTDGINQKCADRSLNSVLYANRAAAHKQIGNLNAAFKDCCCARKFDPENAKAIIRGAECLIELGRGKQCLDWLRTSDDYFDTKESIPPYKGSNTGIERFNNLYKKALQLSTVEERNERKKRLEATKDLDEKRILLSAFAERNIKFRPELPLHDPQSFEWSMIEVDLPWLKNREKVYLDDCGVMHWPLLAQYPELGKIDLITNCSEESSVDEVFRSVFQRNALADVSNLTFSSDNVRYFVTVRMDKNYDCAEFDSSVKIGDLFSIRGFFVEQGLPSIQIYTKKHAGINFVHMEDCYYKVK</sequence>
<dbReference type="PANTHER" id="PTHR46035">
    <property type="entry name" value="TETRATRICOPEPTIDE REPEAT PROTEIN 4"/>
    <property type="match status" value="1"/>
</dbReference>
<dbReference type="Gene3D" id="1.25.40.10">
    <property type="entry name" value="Tetratricopeptide repeat domain"/>
    <property type="match status" value="1"/>
</dbReference>
<evidence type="ECO:0000313" key="1">
    <source>
        <dbReference type="EMBL" id="VDN07479.1"/>
    </source>
</evidence>
<dbReference type="GO" id="GO:0006457">
    <property type="term" value="P:protein folding"/>
    <property type="evidence" value="ECO:0007669"/>
    <property type="project" value="TreeGrafter"/>
</dbReference>
<dbReference type="AlphaFoldDB" id="A0A0N5D9L1"/>
<dbReference type="Proteomes" id="UP000276776">
    <property type="component" value="Unassembled WGS sequence"/>
</dbReference>
<organism evidence="3">
    <name type="scientific">Thelazia callipaeda</name>
    <name type="common">Oriental eyeworm</name>
    <name type="synonym">Parasitic nematode</name>
    <dbReference type="NCBI Taxonomy" id="103827"/>
    <lineage>
        <taxon>Eukaryota</taxon>
        <taxon>Metazoa</taxon>
        <taxon>Ecdysozoa</taxon>
        <taxon>Nematoda</taxon>
        <taxon>Chromadorea</taxon>
        <taxon>Rhabditida</taxon>
        <taxon>Spirurina</taxon>
        <taxon>Spiruromorpha</taxon>
        <taxon>Thelazioidea</taxon>
        <taxon>Thelaziidae</taxon>
        <taxon>Thelazia</taxon>
    </lineage>
</organism>
<reference evidence="3" key="1">
    <citation type="submission" date="2017-02" db="UniProtKB">
        <authorList>
            <consortium name="WormBaseParasite"/>
        </authorList>
    </citation>
    <scope>IDENTIFICATION</scope>
</reference>
<dbReference type="SUPFAM" id="SSF48452">
    <property type="entry name" value="TPR-like"/>
    <property type="match status" value="1"/>
</dbReference>
<dbReference type="PANTHER" id="PTHR46035:SF1">
    <property type="entry name" value="TETRATRICOPEPTIDE REPEAT PROTEIN 4"/>
    <property type="match status" value="1"/>
</dbReference>
<dbReference type="GO" id="GO:0005634">
    <property type="term" value="C:nucleus"/>
    <property type="evidence" value="ECO:0007669"/>
    <property type="project" value="TreeGrafter"/>
</dbReference>
<dbReference type="InterPro" id="IPR011990">
    <property type="entry name" value="TPR-like_helical_dom_sf"/>
</dbReference>
<dbReference type="WBParaSite" id="TCLT_0000982601-mRNA-1">
    <property type="protein sequence ID" value="TCLT_0000982601-mRNA-1"/>
    <property type="gene ID" value="TCLT_0000982601"/>
</dbReference>
<accession>A0A0N5D9L1</accession>
<evidence type="ECO:0000313" key="2">
    <source>
        <dbReference type="Proteomes" id="UP000276776"/>
    </source>
</evidence>
<dbReference type="OrthoDB" id="420195at2759"/>
<name>A0A0N5D9L1_THECL</name>
<evidence type="ECO:0000313" key="3">
    <source>
        <dbReference type="WBParaSite" id="TCLT_0000982601-mRNA-1"/>
    </source>
</evidence>
<dbReference type="GO" id="GO:0051879">
    <property type="term" value="F:Hsp90 protein binding"/>
    <property type="evidence" value="ECO:0007669"/>
    <property type="project" value="TreeGrafter"/>
</dbReference>
<dbReference type="GO" id="GO:0005829">
    <property type="term" value="C:cytosol"/>
    <property type="evidence" value="ECO:0007669"/>
    <property type="project" value="TreeGrafter"/>
</dbReference>
<keyword evidence="2" id="KW-1185">Reference proteome</keyword>
<gene>
    <name evidence="1" type="ORF">TCLT_LOCUS9815</name>
</gene>
<protein>
    <submittedName>
        <fullName evidence="3">Wheel domain-containing protein</fullName>
    </submittedName>
</protein>
<proteinExistence type="predicted"/>
<dbReference type="OMA" id="EGNLQWP"/>